<dbReference type="Pfam" id="PF13287">
    <property type="entry name" value="Fn3_assoc"/>
    <property type="match status" value="2"/>
</dbReference>
<dbReference type="Gene3D" id="3.20.20.140">
    <property type="entry name" value="Metal-dependent hydrolases"/>
    <property type="match status" value="1"/>
</dbReference>
<feature type="domain" description="SLH" evidence="2">
    <location>
        <begin position="2522"/>
        <end position="2580"/>
    </location>
</feature>
<dbReference type="InterPro" id="IPR026876">
    <property type="entry name" value="Fn3_assoc_repeat"/>
</dbReference>
<dbReference type="InterPro" id="IPR036415">
    <property type="entry name" value="Lamin_tail_dom_sf"/>
</dbReference>
<proteinExistence type="predicted"/>
<keyword evidence="5" id="KW-1185">Reference proteome</keyword>
<evidence type="ECO:0000256" key="1">
    <source>
        <dbReference type="ARBA" id="ARBA00022737"/>
    </source>
</evidence>
<dbReference type="NCBIfam" id="NF038032">
    <property type="entry name" value="CehA_McbA_metalo"/>
    <property type="match status" value="1"/>
</dbReference>
<organism evidence="4 5">
    <name type="scientific">Lawsonibacter faecis</name>
    <dbReference type="NCBI Taxonomy" id="2763052"/>
    <lineage>
        <taxon>Bacteria</taxon>
        <taxon>Bacillati</taxon>
        <taxon>Bacillota</taxon>
        <taxon>Clostridia</taxon>
        <taxon>Eubacteriales</taxon>
        <taxon>Oscillospiraceae</taxon>
        <taxon>Lawsonibacter</taxon>
    </lineage>
</organism>
<dbReference type="PANTHER" id="PTHR43308">
    <property type="entry name" value="OUTER MEMBRANE PROTEIN ALPHA-RELATED"/>
    <property type="match status" value="1"/>
</dbReference>
<sequence>MELIKGDNVELSCATQGATIHYTTDGTEPTESSAKYTDAIVLNVVGETTVKAIAYKDSEASDVLTATYTVAAAADVVVVPAPGAYQLDDLAGGVTLSCETPSAEIWYTTDGTDPSADGGTSIKYTDKVEITELPATIKAVAINGGDATDVFTFTYREKMETNAGKGPVVIYHVYGGGGNSGATYKNDFVVLKNISDQDVDISGWSLQYCASSNVSAMSNIFEFPNGSVVKAGKYFVIKGAAGTGGTEDLPRFDATLGLNLSGSAGQLALCRDTTPVPASEGDQSEVGNLADFIGFGAAKRWLGTAPTKALSNTTSALRTSVHFGAGYIPNNSADYNVSIKADENCFDYLSALRVTATPDSGRVDKGDIVTLGSTADDGSIYYTVSTDGSEPADPTAESTPYTEPITISADTVIVKAIVVSGGEASGVFTFTYDSMAPTTIAEARAAVPGGPNSGNQSTTTRVCTTGVVTFSDGRNVSIQDNSGENGAPCGIGIDFGTNGAATSADVTVGKVVTVSGAWGHFGNWVQIKDPTVVQVTDGTLPAPVELTVAEAKKPQYESVRVKLINVTLGAINTGGNTPITSPDGKSTLNIYRMPALGNDIYEGFRVDVVGVMGLFNDPQLRVHAKEDIQTASGFTPPTAVGAISAVPAAGARLAPGTTVTFTCPTPGVVFTYNTVSADAGTWSTGNTYTVKDTDVGALTLYIKATRSDLTESTASFTYTVGAVPIREMRLGQTGDSAQIAGVVTWVADDHKTITVQDETAAIQVFLKTANDTVRAGDMVKTSAGKLATSNYILQLQADSLTIESSGNDLPTPFAIGADTLSGKNMKFLESQRLTVPAVQYVGSVEDAGTFADVNGTEITVRGISRSAGLTLGTWYDVTGIVLPSVEKNVTDFGNGSSRTDYIYSFYLQSPDASWFTPVSMPQEPARRWNVVQFSGSKTLAAADNAKQVIADEGENKDGALATVALGNFLSQSGGHNTSSGWNDPAQNIQFQFSTKGFQDLTISVNMRASDAGHRDLKYQYSTDANDWTDLPGGGIWMVDSAMANMSPTFKNLALPAELENQDTVYLRVVATSTVKVTGGTITTGGAVTYAGLIISGEEIPDNDLVDASVEPGAVALGTEVALSNTADSTIQYRVITNSTPAPDYADYTGPITLSELSATIQAKAGNARVRSFAYTQAKVAPVTANYYSGKVAAGAVIRLSSATAGAAITYDLTTGAGTAGERTQSGLVYDAAAGIPATAGMFPIHISAHAVKSGWLQSDTLTLDYTEKAAGAEQLYFGQLHSHNAEYSDGAGTLAEALAYAKNSGTDFVAFTDHSNYLDDADHLGAIDDAHTGKVSPKDSSKTMWEVYNETIDAATTDDFIAIPGYEMTWSSGPGHINTFNSTGFVSRNNATLNNKTNDAGMQAYYGLLTDNPQTISQFNHPGTTFGTFADFAYYTPERDDVINMVEVGNGEGLVGSNGYFPSYQYYDMALSKGWHLAPTNNQDNHKGGWGNANTCRSVVLTDDFSKEGIFQAMRDRAIYATEDENLSILYTLNGYSMGSILPEAPDALDFKVVISDPDGESLGTISIITEGGLELEKVTDIKDSSYTWEVHLDSVDYAYYYIRVVEADKDIAVTAPVWATAVKKMGITSLASNADTAVKGEEMLLTTKLYNSEETSATVESVEYTLTRLGNTTSLLKLTGPELAGAGLATLPKNSNRSHQLKFTPDTVGLQTLTVTVVMNLGGDASYTFTQNLELEVLDPKEIGHIAIDAGHNNFYVSGDYESNDTNFALMAAGKGLQVTRLTEAITYDAIKDMDLLVLTVPYKGFGDGGGAYYSDAELDAIARYAGAGGSILLTSKSDRGDPTNDASGIASTISNAILSKLNAKMRVGQGIVVDLDPGVHAATGGQESFRLFFSDEKCFNADSSFTAGILDGNIGDGYSAYNAAPILLNGATALVSGHSTTWATHFSDLDNDNPYQPKPNAEVVVPAGQVVVMGTEQLSGGGFLIVSGTTFFSNKEIDSTSGDDVQRYVNAVIAGNILEESKPAPEITSISHVQDTVTVQEGEKFTIQGIATSNASGFDQRTAFFDCIYVQDGTGGINVFPVDGNIQAGQTVQITGYVSSYLGERQLQARSVKVVDKTVSALPEPKALTTAQLAAGNDLGRLVQVSGVVTRVDMKEGMPETILVRDDSGDDCRVFIDGYITPDKAIANLAVGRSITATGMSSHDTLGPRMRVSDRANIICTVDYPALPSGGSVAIIGQPDAGFCDWAGAGDCAFMIDGVSIGEPSVVLNQDGTAIVADKALVPVTGTLAYKSGFIGFWEGNASMQEGNFLAFRLTLPAGSFSPVITFGGKTVTVKDGSTDGRDYFDFIYRVDQDAAESFDVTIDLDGEGTAYAPTTYTFDLSNLVCQEKGGSDDPAVNTGGTVSKVIRPSAVVEGADSVKVTIPTSGAALNQAAEEKVISLNAEKPVILAGAGLSVIIPAGTLKPGDDVNAMLVNPKVKGNAIQITHADGSTSILPMSMVGGGKAAYIAGQTGAYEIIDNTKVFPDVDEEHWAAEAIGFVTANEFFNGMGDGSFGPAEPMTRSMVVTVLFRMAGQPGSRIAAAFSDVPENSWYAKAANWAAENGIMEGDGRSFTPDAPVTREQLCTVLVRYLDYAGLMLGETSAPGHFADADTISPWAADAVESALKAGLLTGKPGDLIDPHGEASRAEIATVLQRFVEGILK</sequence>
<comment type="caution">
    <text evidence="4">The sequence shown here is derived from an EMBL/GenBank/DDBJ whole genome shotgun (WGS) entry which is preliminary data.</text>
</comment>
<dbReference type="Proteomes" id="UP000607645">
    <property type="component" value="Unassembled WGS sequence"/>
</dbReference>
<dbReference type="EMBL" id="JACOPQ010000006">
    <property type="protein sequence ID" value="MBC5737286.1"/>
    <property type="molecule type" value="Genomic_DNA"/>
</dbReference>
<dbReference type="Pfam" id="PF13290">
    <property type="entry name" value="CHB_HEX_C_1"/>
    <property type="match status" value="1"/>
</dbReference>
<dbReference type="RefSeq" id="WP_186919140.1">
    <property type="nucleotide sequence ID" value="NZ_JACOPQ010000006.1"/>
</dbReference>
<name>A0A8J6MCW2_9FIRM</name>
<dbReference type="Pfam" id="PF00932">
    <property type="entry name" value="LTD"/>
    <property type="match status" value="1"/>
</dbReference>
<evidence type="ECO:0000313" key="5">
    <source>
        <dbReference type="Proteomes" id="UP000607645"/>
    </source>
</evidence>
<feature type="domain" description="SLH" evidence="2">
    <location>
        <begin position="2647"/>
        <end position="2705"/>
    </location>
</feature>
<dbReference type="Pfam" id="PF00395">
    <property type="entry name" value="SLH"/>
    <property type="match status" value="3"/>
</dbReference>
<feature type="domain" description="LTD" evidence="3">
    <location>
        <begin position="156"/>
        <end position="297"/>
    </location>
</feature>
<protein>
    <submittedName>
        <fullName evidence="4">Chitobiase/beta-hexosaminidase C-terminal domain-containing protein</fullName>
    </submittedName>
</protein>
<reference evidence="4" key="1">
    <citation type="submission" date="2020-08" db="EMBL/GenBank/DDBJ databases">
        <title>Genome public.</title>
        <authorList>
            <person name="Liu C."/>
            <person name="Sun Q."/>
        </authorList>
    </citation>
    <scope>NUCLEOTIDE SEQUENCE</scope>
    <source>
        <strain evidence="4">NSJ-52</strain>
    </source>
</reference>
<dbReference type="InterPro" id="IPR059177">
    <property type="entry name" value="GH29D-like_dom"/>
</dbReference>
<evidence type="ECO:0000313" key="4">
    <source>
        <dbReference type="EMBL" id="MBC5737286.1"/>
    </source>
</evidence>
<dbReference type="SUPFAM" id="SSF89550">
    <property type="entry name" value="PHP domain-like"/>
    <property type="match status" value="1"/>
</dbReference>
<dbReference type="InterPro" id="IPR016195">
    <property type="entry name" value="Pol/histidinol_Pase-like"/>
</dbReference>
<dbReference type="InterPro" id="IPR051465">
    <property type="entry name" value="Cell_Envelope_Struct_Comp"/>
</dbReference>
<dbReference type="PROSITE" id="PS51841">
    <property type="entry name" value="LTD"/>
    <property type="match status" value="1"/>
</dbReference>
<dbReference type="PROSITE" id="PS51272">
    <property type="entry name" value="SLH"/>
    <property type="match status" value="3"/>
</dbReference>
<evidence type="ECO:0000259" key="2">
    <source>
        <dbReference type="PROSITE" id="PS51272"/>
    </source>
</evidence>
<feature type="domain" description="SLH" evidence="2">
    <location>
        <begin position="2582"/>
        <end position="2644"/>
    </location>
</feature>
<dbReference type="SUPFAM" id="SSF74853">
    <property type="entry name" value="Lamin A/C globular tail domain"/>
    <property type="match status" value="1"/>
</dbReference>
<dbReference type="InterPro" id="IPR001322">
    <property type="entry name" value="Lamin_tail_dom"/>
</dbReference>
<keyword evidence="1" id="KW-0677">Repeat</keyword>
<accession>A0A8J6MCW2</accession>
<dbReference type="InterPro" id="IPR001119">
    <property type="entry name" value="SLH_dom"/>
</dbReference>
<gene>
    <name evidence="4" type="ORF">H8S62_09740</name>
</gene>
<evidence type="ECO:0000259" key="3">
    <source>
        <dbReference type="PROSITE" id="PS51841"/>
    </source>
</evidence>
<dbReference type="Gene3D" id="2.60.40.1260">
    <property type="entry name" value="Lamin Tail domain"/>
    <property type="match status" value="1"/>
</dbReference>